<evidence type="ECO:0000256" key="7">
    <source>
        <dbReference type="SAM" id="Phobius"/>
    </source>
</evidence>
<comment type="subcellular location">
    <subcellularLocation>
        <location evidence="1">Membrane</location>
        <topology evidence="1">Multi-pass membrane protein</topology>
    </subcellularLocation>
</comment>
<comment type="caution">
    <text evidence="9">The sequence shown here is derived from an EMBL/GenBank/DDBJ whole genome shotgun (WGS) entry which is preliminary data.</text>
</comment>
<evidence type="ECO:0000256" key="4">
    <source>
        <dbReference type="ARBA" id="ARBA00022989"/>
    </source>
</evidence>
<comment type="similarity">
    <text evidence="2">Belongs to the DsbD family.</text>
</comment>
<gene>
    <name evidence="9" type="ORF">FHX39_001964</name>
</gene>
<proteinExistence type="inferred from homology"/>
<feature type="compositionally biased region" description="Basic and acidic residues" evidence="6">
    <location>
        <begin position="294"/>
        <end position="319"/>
    </location>
</feature>
<keyword evidence="5 7" id="KW-0472">Membrane</keyword>
<feature type="transmembrane region" description="Helical" evidence="7">
    <location>
        <begin position="6"/>
        <end position="34"/>
    </location>
</feature>
<evidence type="ECO:0000256" key="6">
    <source>
        <dbReference type="SAM" id="MobiDB-lite"/>
    </source>
</evidence>
<protein>
    <submittedName>
        <fullName evidence="9">Cytochrome c biogenesis protein CcdA</fullName>
    </submittedName>
</protein>
<evidence type="ECO:0000256" key="1">
    <source>
        <dbReference type="ARBA" id="ARBA00004141"/>
    </source>
</evidence>
<name>A0A7W5P6Y6_9ACTN</name>
<feature type="transmembrane region" description="Helical" evidence="7">
    <location>
        <begin position="46"/>
        <end position="68"/>
    </location>
</feature>
<evidence type="ECO:0000256" key="2">
    <source>
        <dbReference type="ARBA" id="ARBA00006143"/>
    </source>
</evidence>
<accession>A0A7W5P6Y6</accession>
<feature type="transmembrane region" description="Helical" evidence="7">
    <location>
        <begin position="74"/>
        <end position="93"/>
    </location>
</feature>
<keyword evidence="10" id="KW-1185">Reference proteome</keyword>
<evidence type="ECO:0000256" key="3">
    <source>
        <dbReference type="ARBA" id="ARBA00022692"/>
    </source>
</evidence>
<dbReference type="Pfam" id="PF02683">
    <property type="entry name" value="DsbD_TM"/>
    <property type="match status" value="1"/>
</dbReference>
<dbReference type="InterPro" id="IPR051790">
    <property type="entry name" value="Cytochrome_c-biogenesis_DsbD"/>
</dbReference>
<evidence type="ECO:0000313" key="10">
    <source>
        <dbReference type="Proteomes" id="UP000565572"/>
    </source>
</evidence>
<dbReference type="PANTHER" id="PTHR31272:SF4">
    <property type="entry name" value="CYTOCHROME C-TYPE BIOGENESIS PROTEIN HI_1454-RELATED"/>
    <property type="match status" value="1"/>
</dbReference>
<dbReference type="AlphaFoldDB" id="A0A7W5P6Y6"/>
<dbReference type="RefSeq" id="WP_183337953.1">
    <property type="nucleotide sequence ID" value="NZ_JACHZG010000001.1"/>
</dbReference>
<dbReference type="Proteomes" id="UP000565572">
    <property type="component" value="Unassembled WGS sequence"/>
</dbReference>
<evidence type="ECO:0000256" key="5">
    <source>
        <dbReference type="ARBA" id="ARBA00023136"/>
    </source>
</evidence>
<feature type="transmembrane region" description="Helical" evidence="7">
    <location>
        <begin position="162"/>
        <end position="185"/>
    </location>
</feature>
<feature type="transmembrane region" description="Helical" evidence="7">
    <location>
        <begin position="263"/>
        <end position="279"/>
    </location>
</feature>
<evidence type="ECO:0000259" key="8">
    <source>
        <dbReference type="Pfam" id="PF02683"/>
    </source>
</evidence>
<dbReference type="EMBL" id="JACHZG010000001">
    <property type="protein sequence ID" value="MBB3327020.1"/>
    <property type="molecule type" value="Genomic_DNA"/>
</dbReference>
<keyword evidence="4 7" id="KW-1133">Transmembrane helix</keyword>
<dbReference type="GO" id="GO:0017004">
    <property type="term" value="P:cytochrome complex assembly"/>
    <property type="evidence" value="ECO:0007669"/>
    <property type="project" value="InterPro"/>
</dbReference>
<feature type="domain" description="Cytochrome C biogenesis protein transmembrane" evidence="8">
    <location>
        <begin position="9"/>
        <end position="187"/>
    </location>
</feature>
<keyword evidence="3 7" id="KW-0812">Transmembrane</keyword>
<dbReference type="PANTHER" id="PTHR31272">
    <property type="entry name" value="CYTOCHROME C-TYPE BIOGENESIS PROTEIN HI_1454-RELATED"/>
    <property type="match status" value="1"/>
</dbReference>
<feature type="region of interest" description="Disordered" evidence="6">
    <location>
        <begin position="284"/>
        <end position="326"/>
    </location>
</feature>
<evidence type="ECO:0000313" key="9">
    <source>
        <dbReference type="EMBL" id="MBB3327020.1"/>
    </source>
</evidence>
<feature type="transmembrane region" description="Helical" evidence="7">
    <location>
        <begin position="127"/>
        <end position="156"/>
    </location>
</feature>
<dbReference type="InterPro" id="IPR003834">
    <property type="entry name" value="Cyt_c_assmbl_TM_dom"/>
</dbReference>
<reference evidence="9 10" key="1">
    <citation type="submission" date="2020-08" db="EMBL/GenBank/DDBJ databases">
        <title>Sequencing the genomes of 1000 actinobacteria strains.</title>
        <authorList>
            <person name="Klenk H.-P."/>
        </authorList>
    </citation>
    <scope>NUCLEOTIDE SEQUENCE [LARGE SCALE GENOMIC DNA]</scope>
    <source>
        <strain evidence="9 10">DSM 11053</strain>
    </source>
</reference>
<feature type="transmembrane region" description="Helical" evidence="7">
    <location>
        <begin position="205"/>
        <end position="230"/>
    </location>
</feature>
<dbReference type="GO" id="GO:0016020">
    <property type="term" value="C:membrane"/>
    <property type="evidence" value="ECO:0007669"/>
    <property type="project" value="UniProtKB-SubCell"/>
</dbReference>
<sequence length="326" mass="34202">MTTIGYAGALLGGLLTVLSPCAALLVPSFFAYAFTAKTQLLGRTAVFFAGLLVTMVPLGLAAGAFGMVGGPRRTVVVTVLSCVVIVLGVLQAFQVRRPRLPRWAAIRGRRYSPPVPDQERRRDPRGVVAVFVLGATYGVAGVCSGPVLGSVLAVAAVGGDPAYGAAVLAVYSVGMVVPVFCLALVWPRWTSARRWRWLRPRTVRVLGQTTTVVSLVSGALFVAIGVLLLATGGTADLGGLLGVDAQFRLESALLGWTARVPDVLVVAGGVLLVLVVLAGRHWSKRRSSGSDEPADPHVEGDEQDEHREGATQDALRKTVSDPFAGE</sequence>
<organism evidence="9 10">
    <name type="scientific">Microlunatus antarcticus</name>
    <dbReference type="NCBI Taxonomy" id="53388"/>
    <lineage>
        <taxon>Bacteria</taxon>
        <taxon>Bacillati</taxon>
        <taxon>Actinomycetota</taxon>
        <taxon>Actinomycetes</taxon>
        <taxon>Propionibacteriales</taxon>
        <taxon>Propionibacteriaceae</taxon>
        <taxon>Microlunatus</taxon>
    </lineage>
</organism>